<protein>
    <submittedName>
        <fullName evidence="1">Uncharacterized protein</fullName>
    </submittedName>
</protein>
<reference evidence="1" key="1">
    <citation type="journal article" date="2019" name="Ecotoxicol. Environ. Saf.">
        <title>Microbial characterization of heavy metal resistant bacterial strains isolated from an electroplating wastewater treatment plant.</title>
        <authorList>
            <person name="Cai X."/>
            <person name="Zheng X."/>
            <person name="Zhang D."/>
            <person name="Iqbal W."/>
            <person name="Liu C."/>
            <person name="Yang B."/>
            <person name="Zhao X."/>
            <person name="Lu X."/>
            <person name="Mao Y."/>
        </authorList>
    </citation>
    <scope>NUCLEOTIDE SEQUENCE [LARGE SCALE GENOMIC DNA]</scope>
    <source>
        <strain evidence="1">Ni1-3</strain>
    </source>
</reference>
<dbReference type="AlphaFoldDB" id="A0A5B8R3T2"/>
<gene>
    <name evidence="1" type="ORF">D0436_23040</name>
</gene>
<dbReference type="RefSeq" id="WP_208660867.1">
    <property type="nucleotide sequence ID" value="NZ_CP076856.1"/>
</dbReference>
<organism evidence="1">
    <name type="scientific">Shewanella decolorationis</name>
    <dbReference type="NCBI Taxonomy" id="256839"/>
    <lineage>
        <taxon>Bacteria</taxon>
        <taxon>Pseudomonadati</taxon>
        <taxon>Pseudomonadota</taxon>
        <taxon>Gammaproteobacteria</taxon>
        <taxon>Alteromonadales</taxon>
        <taxon>Shewanellaceae</taxon>
        <taxon>Shewanella</taxon>
    </lineage>
</organism>
<proteinExistence type="predicted"/>
<accession>A0A5B8R3T2</accession>
<sequence>MNDTTSPLKSDSLGPAWTYHALPSDVSSRPKGRTLRLLAASEAASPQVRDLLSRMIGNTLNQIEKTEWFTSQFLNGTPTLTVTFRQLMRETEPTKSKPLPQETALHSLNVCLNSIFSDSGWKLVRRRISQIERVQKTTRPVISKTQYDKLVLFKDTIGAKSVDAAIDELLSFYKDEHPAFSADREALGELVNHE</sequence>
<dbReference type="EMBL" id="CP031775">
    <property type="protein sequence ID" value="QDZ93082.1"/>
    <property type="molecule type" value="Genomic_DNA"/>
</dbReference>
<name>A0A5B8R3T2_9GAMM</name>
<evidence type="ECO:0000313" key="1">
    <source>
        <dbReference type="EMBL" id="QDZ93082.1"/>
    </source>
</evidence>